<dbReference type="InParanoid" id="A0A0H2R8A5"/>
<sequence length="438" mass="49470">MTSLDIEGMEPMNFSLVCRSWRDVVVSHPSLWGRMHILHSTTERIDPLLPRIYSKWLQLSRTALLTISLYLDFIGSKNNAELGRIIDTTLAQYSRIKDVDIFLGNLPRKQTFHLPFSPTIVSLSLKVTGKYLNASPDRQASLDFSSCFSSSELLSLATIEGIRWIFPKNPNQNLHFPNVNDLRFSTDVTGDMSNVYKILSACPNVEHLDVQTRRCITSPATSSSISPLLPSISDPVLLSRLCRIYICSQNRAATLQLMEWMTCPSLCVLSIDATKHVLDSEDPDEHCMTRELLVAYRDFVGRSHPPLRYLTLDYSSPPLLFEGHGLLLREMLRPLRNLEVLRLREVAVDTGLFEDMTFLQNINEEAQSSSSICPLLSELMIIYMDPNVLSFRILPGAVKAMLESRRKPPHELKDCKLRLPGSQGDVAGILAYRDGIYA</sequence>
<protein>
    <submittedName>
        <fullName evidence="1">Uncharacterized protein</fullName>
    </submittedName>
</protein>
<gene>
    <name evidence="1" type="ORF">SCHPADRAFT_1002719</name>
</gene>
<dbReference type="EMBL" id="KQ086270">
    <property type="protein sequence ID" value="KLO05753.1"/>
    <property type="molecule type" value="Genomic_DNA"/>
</dbReference>
<proteinExistence type="predicted"/>
<accession>A0A0H2R8A5</accession>
<dbReference type="AlphaFoldDB" id="A0A0H2R8A5"/>
<name>A0A0H2R8A5_9AGAM</name>
<organism evidence="1 2">
    <name type="scientific">Schizopora paradoxa</name>
    <dbReference type="NCBI Taxonomy" id="27342"/>
    <lineage>
        <taxon>Eukaryota</taxon>
        <taxon>Fungi</taxon>
        <taxon>Dikarya</taxon>
        <taxon>Basidiomycota</taxon>
        <taxon>Agaricomycotina</taxon>
        <taxon>Agaricomycetes</taxon>
        <taxon>Hymenochaetales</taxon>
        <taxon>Schizoporaceae</taxon>
        <taxon>Schizopora</taxon>
    </lineage>
</organism>
<dbReference type="Proteomes" id="UP000053477">
    <property type="component" value="Unassembled WGS sequence"/>
</dbReference>
<reference evidence="1 2" key="1">
    <citation type="submission" date="2015-04" db="EMBL/GenBank/DDBJ databases">
        <title>Complete genome sequence of Schizopora paradoxa KUC8140, a cosmopolitan wood degrader in East Asia.</title>
        <authorList>
            <consortium name="DOE Joint Genome Institute"/>
            <person name="Min B."/>
            <person name="Park H."/>
            <person name="Jang Y."/>
            <person name="Kim J.-J."/>
            <person name="Kim K.H."/>
            <person name="Pangilinan J."/>
            <person name="Lipzen A."/>
            <person name="Riley R."/>
            <person name="Grigoriev I.V."/>
            <person name="Spatafora J.W."/>
            <person name="Choi I.-G."/>
        </authorList>
    </citation>
    <scope>NUCLEOTIDE SEQUENCE [LARGE SCALE GENOMIC DNA]</scope>
    <source>
        <strain evidence="1 2">KUC8140</strain>
    </source>
</reference>
<dbReference type="Gene3D" id="1.20.1280.50">
    <property type="match status" value="1"/>
</dbReference>
<evidence type="ECO:0000313" key="2">
    <source>
        <dbReference type="Proteomes" id="UP000053477"/>
    </source>
</evidence>
<dbReference type="OrthoDB" id="3139566at2759"/>
<keyword evidence="2" id="KW-1185">Reference proteome</keyword>
<evidence type="ECO:0000313" key="1">
    <source>
        <dbReference type="EMBL" id="KLO05753.1"/>
    </source>
</evidence>